<feature type="region of interest" description="Disordered" evidence="1">
    <location>
        <begin position="1"/>
        <end position="32"/>
    </location>
</feature>
<evidence type="ECO:0000256" key="1">
    <source>
        <dbReference type="SAM" id="MobiDB-lite"/>
    </source>
</evidence>
<accession>A0A9Q1RLM3</accession>
<organism evidence="2 3">
    <name type="scientific">Anisodus acutangulus</name>
    <dbReference type="NCBI Taxonomy" id="402998"/>
    <lineage>
        <taxon>Eukaryota</taxon>
        <taxon>Viridiplantae</taxon>
        <taxon>Streptophyta</taxon>
        <taxon>Embryophyta</taxon>
        <taxon>Tracheophyta</taxon>
        <taxon>Spermatophyta</taxon>
        <taxon>Magnoliopsida</taxon>
        <taxon>eudicotyledons</taxon>
        <taxon>Gunneridae</taxon>
        <taxon>Pentapetalae</taxon>
        <taxon>asterids</taxon>
        <taxon>lamiids</taxon>
        <taxon>Solanales</taxon>
        <taxon>Solanaceae</taxon>
        <taxon>Solanoideae</taxon>
        <taxon>Hyoscyameae</taxon>
        <taxon>Anisodus</taxon>
    </lineage>
</organism>
<dbReference type="EMBL" id="JAJAGQ010000005">
    <property type="protein sequence ID" value="KAJ8562489.1"/>
    <property type="molecule type" value="Genomic_DNA"/>
</dbReference>
<gene>
    <name evidence="2" type="ORF">K7X08_011780</name>
</gene>
<feature type="region of interest" description="Disordered" evidence="1">
    <location>
        <begin position="88"/>
        <end position="146"/>
    </location>
</feature>
<dbReference type="Proteomes" id="UP001152561">
    <property type="component" value="Unassembled WGS sequence"/>
</dbReference>
<protein>
    <submittedName>
        <fullName evidence="2">Uncharacterized protein</fullName>
    </submittedName>
</protein>
<reference evidence="3" key="1">
    <citation type="journal article" date="2023" name="Proc. Natl. Acad. Sci. U.S.A.">
        <title>Genomic and structural basis for evolution of tropane alkaloid biosynthesis.</title>
        <authorList>
            <person name="Wanga Y.-J."/>
            <person name="Taina T."/>
            <person name="Yua J.-Y."/>
            <person name="Lia J."/>
            <person name="Xua B."/>
            <person name="Chenc J."/>
            <person name="D'Auriad J.C."/>
            <person name="Huanga J.-P."/>
            <person name="Huanga S.-X."/>
        </authorList>
    </citation>
    <scope>NUCLEOTIDE SEQUENCE [LARGE SCALE GENOMIC DNA]</scope>
    <source>
        <strain evidence="3">cv. KIB-2019</strain>
    </source>
</reference>
<proteinExistence type="predicted"/>
<evidence type="ECO:0000313" key="3">
    <source>
        <dbReference type="Proteomes" id="UP001152561"/>
    </source>
</evidence>
<keyword evidence="3" id="KW-1185">Reference proteome</keyword>
<comment type="caution">
    <text evidence="2">The sequence shown here is derived from an EMBL/GenBank/DDBJ whole genome shotgun (WGS) entry which is preliminary data.</text>
</comment>
<name>A0A9Q1RLM3_9SOLA</name>
<evidence type="ECO:0000313" key="2">
    <source>
        <dbReference type="EMBL" id="KAJ8562489.1"/>
    </source>
</evidence>
<dbReference type="AlphaFoldDB" id="A0A9Q1RLM3"/>
<sequence length="146" mass="16129">MEKRARNPSQKAVMAMESKARAPAQQRNRAEPVNQLNLGAVVTPIATSASTCGKIAHKRAEQGIVQTSVTRSESATLVQQVEKKLERGKKMKIGETNPWPDKGNKVDEQTRTQQPVEETHVGWVTPFNPKRITKQQAHGGPQKSVQ</sequence>